<dbReference type="NCBIfam" id="TIGR03462">
    <property type="entry name" value="CarR_dom_SF"/>
    <property type="match status" value="2"/>
</dbReference>
<dbReference type="GO" id="GO:0016872">
    <property type="term" value="F:intramolecular lyase activity"/>
    <property type="evidence" value="ECO:0007669"/>
    <property type="project" value="InterPro"/>
</dbReference>
<keyword evidence="4" id="KW-0125">Carotenoid biosynthesis</keyword>
<feature type="transmembrane region" description="Helical" evidence="8">
    <location>
        <begin position="144"/>
        <end position="162"/>
    </location>
</feature>
<feature type="transmembrane region" description="Helical" evidence="8">
    <location>
        <begin position="121"/>
        <end position="138"/>
    </location>
</feature>
<feature type="domain" description="Lycopene cyclase" evidence="9">
    <location>
        <begin position="13"/>
        <end position="103"/>
    </location>
</feature>
<comment type="pathway">
    <text evidence="2">Carotenoid biosynthesis.</text>
</comment>
<evidence type="ECO:0000256" key="6">
    <source>
        <dbReference type="ARBA" id="ARBA00023136"/>
    </source>
</evidence>
<keyword evidence="3 8" id="KW-0812">Transmembrane</keyword>
<comment type="subcellular location">
    <subcellularLocation>
        <location evidence="1">Membrane</location>
        <topology evidence="1">Multi-pass membrane protein</topology>
    </subcellularLocation>
</comment>
<keyword evidence="6 8" id="KW-0472">Membrane</keyword>
<comment type="caution">
    <text evidence="10">The sequence shown here is derived from an EMBL/GenBank/DDBJ whole genome shotgun (WGS) entry which is preliminary data.</text>
</comment>
<feature type="transmembrane region" description="Helical" evidence="8">
    <location>
        <begin position="169"/>
        <end position="192"/>
    </location>
</feature>
<proteinExistence type="predicted"/>
<sequence>MTNTPIKTILNPHYLYLLLDLLSFAFPFLCSFYRPAPFYKQWKYLWPAILIPAILFLAWDEVFTRAGIWGFNPQYLTGIMIGSLPLEEILFFICIPYACVFTYFALTHLLERDRLFPHQELITSALIVAMLVIGMYHLEKLYTGMTFVGLGLFLAFQLLKLRPRYMGRFYIAFAVILIPFFLVNGILTGSFIEGEVVWYNDAHNLGIRMGTIPLEDLFYGMLMIVMNVSIFEWLRQR</sequence>
<keyword evidence="5 8" id="KW-1133">Transmembrane helix</keyword>
<dbReference type="Proteomes" id="UP001319180">
    <property type="component" value="Unassembled WGS sequence"/>
</dbReference>
<name>A0AAP2GFE2_9BACT</name>
<protein>
    <submittedName>
        <fullName evidence="10">Lycopene cyclase domain-containing protein</fullName>
    </submittedName>
</protein>
<accession>A0AAP2GFE2</accession>
<dbReference type="GO" id="GO:0016020">
    <property type="term" value="C:membrane"/>
    <property type="evidence" value="ECO:0007669"/>
    <property type="project" value="UniProtKB-SubCell"/>
</dbReference>
<evidence type="ECO:0000256" key="8">
    <source>
        <dbReference type="SAM" id="Phobius"/>
    </source>
</evidence>
<dbReference type="EMBL" id="JAHESC010000001">
    <property type="protein sequence ID" value="MBT1685041.1"/>
    <property type="molecule type" value="Genomic_DNA"/>
</dbReference>
<evidence type="ECO:0000256" key="4">
    <source>
        <dbReference type="ARBA" id="ARBA00022746"/>
    </source>
</evidence>
<evidence type="ECO:0000313" key="10">
    <source>
        <dbReference type="EMBL" id="MBT1685041.1"/>
    </source>
</evidence>
<evidence type="ECO:0000313" key="11">
    <source>
        <dbReference type="Proteomes" id="UP001319180"/>
    </source>
</evidence>
<evidence type="ECO:0000259" key="9">
    <source>
        <dbReference type="Pfam" id="PF18916"/>
    </source>
</evidence>
<feature type="transmembrane region" description="Helical" evidence="8">
    <location>
        <begin position="89"/>
        <end position="109"/>
    </location>
</feature>
<feature type="domain" description="Lycopene cyclase" evidence="9">
    <location>
        <begin position="140"/>
        <end position="234"/>
    </location>
</feature>
<evidence type="ECO:0000256" key="3">
    <source>
        <dbReference type="ARBA" id="ARBA00022692"/>
    </source>
</evidence>
<dbReference type="RefSeq" id="WP_254088295.1">
    <property type="nucleotide sequence ID" value="NZ_JAHESC010000001.1"/>
</dbReference>
<evidence type="ECO:0000256" key="1">
    <source>
        <dbReference type="ARBA" id="ARBA00004141"/>
    </source>
</evidence>
<feature type="transmembrane region" description="Helical" evidence="8">
    <location>
        <begin position="45"/>
        <end position="69"/>
    </location>
</feature>
<keyword evidence="7" id="KW-0413">Isomerase</keyword>
<evidence type="ECO:0000256" key="2">
    <source>
        <dbReference type="ARBA" id="ARBA00004829"/>
    </source>
</evidence>
<dbReference type="GO" id="GO:0045436">
    <property type="term" value="F:lycopene beta cyclase activity"/>
    <property type="evidence" value="ECO:0007669"/>
    <property type="project" value="UniProtKB-ARBA"/>
</dbReference>
<feature type="transmembrane region" description="Helical" evidence="8">
    <location>
        <begin position="217"/>
        <end position="234"/>
    </location>
</feature>
<keyword evidence="11" id="KW-1185">Reference proteome</keyword>
<evidence type="ECO:0000256" key="5">
    <source>
        <dbReference type="ARBA" id="ARBA00022989"/>
    </source>
</evidence>
<reference evidence="10 11" key="1">
    <citation type="submission" date="2021-05" db="EMBL/GenBank/DDBJ databases">
        <title>A Polyphasic approach of four new species of the genus Ohtaekwangia: Ohtaekwangia histidinii sp. nov., Ohtaekwangia cretensis sp. nov., Ohtaekwangia indiensis sp. nov., Ohtaekwangia reichenbachii sp. nov. from diverse environment.</title>
        <authorList>
            <person name="Octaviana S."/>
        </authorList>
    </citation>
    <scope>NUCLEOTIDE SEQUENCE [LARGE SCALE GENOMIC DNA]</scope>
    <source>
        <strain evidence="10 11">PWU37</strain>
    </source>
</reference>
<dbReference type="GO" id="GO:0016117">
    <property type="term" value="P:carotenoid biosynthetic process"/>
    <property type="evidence" value="ECO:0007669"/>
    <property type="project" value="UniProtKB-KW"/>
</dbReference>
<dbReference type="Pfam" id="PF18916">
    <property type="entry name" value="Lycopene_cyc"/>
    <property type="match status" value="2"/>
</dbReference>
<dbReference type="AlphaFoldDB" id="A0AAP2GFE2"/>
<gene>
    <name evidence="10" type="ORF">KK078_00660</name>
</gene>
<dbReference type="InterPro" id="IPR017825">
    <property type="entry name" value="Lycopene_cyclase_dom"/>
</dbReference>
<evidence type="ECO:0000256" key="7">
    <source>
        <dbReference type="ARBA" id="ARBA00023235"/>
    </source>
</evidence>
<feature type="transmembrane region" description="Helical" evidence="8">
    <location>
        <begin position="14"/>
        <end position="33"/>
    </location>
</feature>
<organism evidence="10 11">
    <name type="scientific">Dawidia soli</name>
    <dbReference type="NCBI Taxonomy" id="2782352"/>
    <lineage>
        <taxon>Bacteria</taxon>
        <taxon>Pseudomonadati</taxon>
        <taxon>Bacteroidota</taxon>
        <taxon>Cytophagia</taxon>
        <taxon>Cytophagales</taxon>
        <taxon>Chryseotaleaceae</taxon>
        <taxon>Dawidia</taxon>
    </lineage>
</organism>